<feature type="non-terminal residue" evidence="2">
    <location>
        <position position="200"/>
    </location>
</feature>
<organism evidence="2 3">
    <name type="scientific">Nesidiocoris tenuis</name>
    <dbReference type="NCBI Taxonomy" id="355587"/>
    <lineage>
        <taxon>Eukaryota</taxon>
        <taxon>Metazoa</taxon>
        <taxon>Ecdysozoa</taxon>
        <taxon>Arthropoda</taxon>
        <taxon>Hexapoda</taxon>
        <taxon>Insecta</taxon>
        <taxon>Pterygota</taxon>
        <taxon>Neoptera</taxon>
        <taxon>Paraneoptera</taxon>
        <taxon>Hemiptera</taxon>
        <taxon>Heteroptera</taxon>
        <taxon>Panheteroptera</taxon>
        <taxon>Cimicomorpha</taxon>
        <taxon>Miridae</taxon>
        <taxon>Dicyphina</taxon>
        <taxon>Nesidiocoris</taxon>
    </lineage>
</organism>
<dbReference type="AlphaFoldDB" id="A0A6H5HE10"/>
<proteinExistence type="predicted"/>
<evidence type="ECO:0000256" key="1">
    <source>
        <dbReference type="SAM" id="MobiDB-lite"/>
    </source>
</evidence>
<evidence type="ECO:0000313" key="3">
    <source>
        <dbReference type="Proteomes" id="UP000479000"/>
    </source>
</evidence>
<dbReference type="Proteomes" id="UP000479000">
    <property type="component" value="Unassembled WGS sequence"/>
</dbReference>
<accession>A0A6H5HE10</accession>
<gene>
    <name evidence="2" type="ORF">NTEN_LOCUS19300</name>
</gene>
<dbReference type="OrthoDB" id="6416577at2759"/>
<feature type="region of interest" description="Disordered" evidence="1">
    <location>
        <begin position="30"/>
        <end position="52"/>
    </location>
</feature>
<protein>
    <submittedName>
        <fullName evidence="2">Uncharacterized protein</fullName>
    </submittedName>
</protein>
<reference evidence="2 3" key="1">
    <citation type="submission" date="2020-02" db="EMBL/GenBank/DDBJ databases">
        <authorList>
            <person name="Ferguson B K."/>
        </authorList>
    </citation>
    <scope>NUCLEOTIDE SEQUENCE [LARGE SCALE GENOMIC DNA]</scope>
</reference>
<dbReference type="EMBL" id="CADCXU010028240">
    <property type="protein sequence ID" value="CAB0014898.1"/>
    <property type="molecule type" value="Genomic_DNA"/>
</dbReference>
<name>A0A6H5HE10_9HEMI</name>
<keyword evidence="3" id="KW-1185">Reference proteome</keyword>
<evidence type="ECO:0000313" key="2">
    <source>
        <dbReference type="EMBL" id="CAB0014898.1"/>
    </source>
</evidence>
<sequence length="200" mass="22800">MKKICPNVRRSRSPCYLLLLTCAMRAHHLGQSPGDIRNRRRQGEKSPGSGGYRGFVGCKNYKKKKTRGRRRERRMDRRPFYGLRAVTTPFTSPDKMQHPLGSKFGVYVCPKRVNGSIVIVLKSTIGTELQKKLFLIHIYSESLPEQVSVCPCVRVCRTPRPGPGQPRAKETAQPRVHLSNQIDIRSSRIDIDYILRSPTI</sequence>